<proteinExistence type="predicted"/>
<dbReference type="EMBL" id="CP159218">
    <property type="protein sequence ID" value="XCG65730.1"/>
    <property type="molecule type" value="Genomic_DNA"/>
</dbReference>
<dbReference type="InterPro" id="IPR027417">
    <property type="entry name" value="P-loop_NTPase"/>
</dbReference>
<dbReference type="AlphaFoldDB" id="A0AAU8DU99"/>
<evidence type="ECO:0008006" key="2">
    <source>
        <dbReference type="Google" id="ProtNLM"/>
    </source>
</evidence>
<gene>
    <name evidence="1" type="ORF">ABLG96_10860</name>
</gene>
<dbReference type="SUPFAM" id="SSF52540">
    <property type="entry name" value="P-loop containing nucleoside triphosphate hydrolases"/>
    <property type="match status" value="1"/>
</dbReference>
<evidence type="ECO:0000313" key="1">
    <source>
        <dbReference type="EMBL" id="XCG65730.1"/>
    </source>
</evidence>
<sequence>MLLDEPTAGLDDAAEAQVITGLRTLLSGRTAVITTHRPAVPALADEIVGLGLVTV</sequence>
<protein>
    <recommendedName>
        <fullName evidence="2">ABC transporter ATP-binding protein</fullName>
    </recommendedName>
</protein>
<dbReference type="Gene3D" id="3.40.50.300">
    <property type="entry name" value="P-loop containing nucleotide triphosphate hydrolases"/>
    <property type="match status" value="1"/>
</dbReference>
<organism evidence="1">
    <name type="scientific">Nakamurella sp. A5-74</name>
    <dbReference type="NCBI Taxonomy" id="3158264"/>
    <lineage>
        <taxon>Bacteria</taxon>
        <taxon>Bacillati</taxon>
        <taxon>Actinomycetota</taxon>
        <taxon>Actinomycetes</taxon>
        <taxon>Nakamurellales</taxon>
        <taxon>Nakamurellaceae</taxon>
        <taxon>Nakamurella</taxon>
    </lineage>
</organism>
<name>A0AAU8DU99_9ACTN</name>
<reference evidence="1" key="1">
    <citation type="submission" date="2024-05" db="EMBL/GenBank/DDBJ databases">
        <authorList>
            <person name="Cai S.Y."/>
            <person name="Jin L.M."/>
            <person name="Li H.R."/>
        </authorList>
    </citation>
    <scope>NUCLEOTIDE SEQUENCE</scope>
    <source>
        <strain evidence="1">A5-74</strain>
    </source>
</reference>
<accession>A0AAU8DU99</accession>
<dbReference type="RefSeq" id="WP_353651335.1">
    <property type="nucleotide sequence ID" value="NZ_CP159218.1"/>
</dbReference>